<keyword evidence="2" id="KW-0399">Innate immunity</keyword>
<keyword evidence="9" id="KW-1185">Reference proteome</keyword>
<dbReference type="InterPro" id="IPR036505">
    <property type="entry name" value="Amidase/PGRP_sf"/>
</dbReference>
<dbReference type="PANTHER" id="PTHR11022:SF41">
    <property type="entry name" value="PEPTIDOGLYCAN-RECOGNITION PROTEIN LC-RELATED"/>
    <property type="match status" value="1"/>
</dbReference>
<keyword evidence="3" id="KW-0378">Hydrolase</keyword>
<dbReference type="GO" id="GO:0009253">
    <property type="term" value="P:peptidoglycan catabolic process"/>
    <property type="evidence" value="ECO:0007669"/>
    <property type="project" value="InterPro"/>
</dbReference>
<dbReference type="GO" id="GO:0004521">
    <property type="term" value="F:RNA endonuclease activity"/>
    <property type="evidence" value="ECO:0007669"/>
    <property type="project" value="InterPro"/>
</dbReference>
<dbReference type="OrthoDB" id="430326at2759"/>
<organism evidence="8 9">
    <name type="scientific">Trichogramma brassicae</name>
    <dbReference type="NCBI Taxonomy" id="86971"/>
    <lineage>
        <taxon>Eukaryota</taxon>
        <taxon>Metazoa</taxon>
        <taxon>Ecdysozoa</taxon>
        <taxon>Arthropoda</taxon>
        <taxon>Hexapoda</taxon>
        <taxon>Insecta</taxon>
        <taxon>Pterygota</taxon>
        <taxon>Neoptera</taxon>
        <taxon>Endopterygota</taxon>
        <taxon>Hymenoptera</taxon>
        <taxon>Apocrita</taxon>
        <taxon>Proctotrupomorpha</taxon>
        <taxon>Chalcidoidea</taxon>
        <taxon>Trichogrammatidae</taxon>
        <taxon>Trichogramma</taxon>
    </lineage>
</organism>
<gene>
    <name evidence="8" type="ORF">TBRA_LOCUS6520</name>
</gene>
<dbReference type="AlphaFoldDB" id="A0A6H5IDD5"/>
<feature type="compositionally biased region" description="Polar residues" evidence="5">
    <location>
        <begin position="73"/>
        <end position="87"/>
    </location>
</feature>
<evidence type="ECO:0000256" key="2">
    <source>
        <dbReference type="ARBA" id="ARBA00022588"/>
    </source>
</evidence>
<reference evidence="8 9" key="1">
    <citation type="submission" date="2020-02" db="EMBL/GenBank/DDBJ databases">
        <authorList>
            <person name="Ferguson B K."/>
        </authorList>
    </citation>
    <scope>NUCLEOTIDE SEQUENCE [LARGE SCALE GENOMIC DNA]</scope>
</reference>
<dbReference type="InterPro" id="IPR037227">
    <property type="entry name" value="EndoU-like"/>
</dbReference>
<evidence type="ECO:0000256" key="1">
    <source>
        <dbReference type="ARBA" id="ARBA00007553"/>
    </source>
</evidence>
<evidence type="ECO:0000313" key="8">
    <source>
        <dbReference type="EMBL" id="CAB0034622.1"/>
    </source>
</evidence>
<evidence type="ECO:0000256" key="3">
    <source>
        <dbReference type="ARBA" id="ARBA00022801"/>
    </source>
</evidence>
<feature type="region of interest" description="Disordered" evidence="5">
    <location>
        <begin position="30"/>
        <end position="153"/>
    </location>
</feature>
<name>A0A6H5IDD5_9HYME</name>
<proteinExistence type="inferred from homology"/>
<dbReference type="SUPFAM" id="SSF55846">
    <property type="entry name" value="N-acetylmuramoyl-L-alanine amidase-like"/>
    <property type="match status" value="1"/>
</dbReference>
<dbReference type="PANTHER" id="PTHR11022">
    <property type="entry name" value="PEPTIDOGLYCAN RECOGNITION PROTEIN"/>
    <property type="match status" value="1"/>
</dbReference>
<dbReference type="Gene3D" id="3.40.80.10">
    <property type="entry name" value="Peptidoglycan recognition protein-like"/>
    <property type="match status" value="1"/>
</dbReference>
<feature type="compositionally biased region" description="Low complexity" evidence="5">
    <location>
        <begin position="129"/>
        <end position="153"/>
    </location>
</feature>
<comment type="similarity">
    <text evidence="1">Belongs to the N-acetylmuramoyl-L-alanine amidase 2 family.</text>
</comment>
<feature type="domain" description="EndoU" evidence="7">
    <location>
        <begin position="366"/>
        <end position="546"/>
    </location>
</feature>
<evidence type="ECO:0000313" key="9">
    <source>
        <dbReference type="Proteomes" id="UP000479190"/>
    </source>
</evidence>
<dbReference type="GO" id="GO:0008745">
    <property type="term" value="F:N-acetylmuramoyl-L-alanine amidase activity"/>
    <property type="evidence" value="ECO:0007669"/>
    <property type="project" value="InterPro"/>
</dbReference>
<keyword evidence="6" id="KW-0732">Signal</keyword>
<dbReference type="PROSITE" id="PS51959">
    <property type="entry name" value="ENDOU"/>
    <property type="match status" value="1"/>
</dbReference>
<dbReference type="SUPFAM" id="SSF142877">
    <property type="entry name" value="EndoU-like"/>
    <property type="match status" value="1"/>
</dbReference>
<dbReference type="GO" id="GO:0008270">
    <property type="term" value="F:zinc ion binding"/>
    <property type="evidence" value="ECO:0007669"/>
    <property type="project" value="InterPro"/>
</dbReference>
<evidence type="ECO:0000256" key="4">
    <source>
        <dbReference type="ARBA" id="ARBA00022859"/>
    </source>
</evidence>
<dbReference type="FunFam" id="3.40.80.10:FF:000001">
    <property type="entry name" value="Peptidoglycan recognition protein 1"/>
    <property type="match status" value="1"/>
</dbReference>
<dbReference type="InterPro" id="IPR018998">
    <property type="entry name" value="EndoU_C"/>
</dbReference>
<feature type="compositionally biased region" description="Pro residues" evidence="5">
    <location>
        <begin position="339"/>
        <end position="360"/>
    </location>
</feature>
<accession>A0A6H5IDD5</accession>
<dbReference type="EMBL" id="CADCXV010000748">
    <property type="protein sequence ID" value="CAB0034622.1"/>
    <property type="molecule type" value="Genomic_DNA"/>
</dbReference>
<feature type="region of interest" description="Disordered" evidence="5">
    <location>
        <begin position="285"/>
        <end position="364"/>
    </location>
</feature>
<dbReference type="Proteomes" id="UP000479190">
    <property type="component" value="Unassembled WGS sequence"/>
</dbReference>
<dbReference type="Pfam" id="PF09412">
    <property type="entry name" value="XendoU"/>
    <property type="match status" value="1"/>
</dbReference>
<dbReference type="SMART" id="SM00644">
    <property type="entry name" value="Ami_2"/>
    <property type="match status" value="1"/>
</dbReference>
<evidence type="ECO:0000256" key="6">
    <source>
        <dbReference type="SAM" id="SignalP"/>
    </source>
</evidence>
<protein>
    <recommendedName>
        <fullName evidence="7">EndoU domain-containing protein</fullName>
    </recommendedName>
</protein>
<evidence type="ECO:0000256" key="5">
    <source>
        <dbReference type="SAM" id="MobiDB-lite"/>
    </source>
</evidence>
<keyword evidence="4" id="KW-0391">Immunity</keyword>
<feature type="compositionally biased region" description="Low complexity" evidence="5">
    <location>
        <begin position="38"/>
        <end position="67"/>
    </location>
</feature>
<feature type="signal peptide" evidence="6">
    <location>
        <begin position="1"/>
        <end position="26"/>
    </location>
</feature>
<sequence length="789" mass="84441">MARQFRLASFFLLALLLVVSVVDIDAKKRGGSFGSSGWGTSSKRGSSSKPQSKPQPSHSSSGGSQPGTIGWNVPNNNRGGSASSTVPKASAPSEHITRTGASNVNSGYPGSGQHYGGNPPPYSSGGGYHQPSGGYNPSAGYHPSSGGYHPSSGGYNPSGGYHAPSGAGYHPNGGYTPYGNAGHGYSNTPGAGYNPSYGSSASHAQPAQTILVQQSSRPGIGQLAKEAFVYAGVSAGVNAAVNRLLPGGIYGHSPSYGASSSGVVPPVTHTQITYNNYYNNGSGAPSPDAGANPANVPAGVAYLQTGPPSNGAAEPVTAAPSASGRPDNAPSPAAAPAAAPAPAPDQPQQPPAQPQYPPSPSGAIITDADLEALSEDLFKQDSNNAMKHIVMKIQGRKTDDSSTDDAPENLLEVKPEAYEIPTVKAVLALHDNYELDVKTKETVSSEERKEESDLLDAFLTTDVMKAAMKFLSDKGYVPNDEYEFKDSLKRIWFSQFKRMEGEPTSSGFETVFLAEKFDNEIIGLHNWIYFAKQEEAKNLNYLGFIKMAEFGSEFSTFVIRQISVADFGLAPRALPGVFKELLGEGAIAKKINYRALGFFQKVKFSINVEVLASESEESRACPRIINREGWEARRALSSTLMPERPVRYVVVHHGGVPRYCYNRSSCSAIIRSYQDHHLDNNHWSDIGYQFVVGEDGNVYQGRGWDNVGAHAPGYNNQSIGICVIGDFTDRVPNQAAIRAVQRLIEYGISSNKINEKFSLIGHRQAKDTNCPGDKLYELLKTWTHWTKLM</sequence>
<feature type="compositionally biased region" description="Polar residues" evidence="5">
    <location>
        <begin position="99"/>
        <end position="108"/>
    </location>
</feature>
<dbReference type="InterPro" id="IPR015510">
    <property type="entry name" value="PGRP"/>
</dbReference>
<dbReference type="Pfam" id="PF01510">
    <property type="entry name" value="Amidase_2"/>
    <property type="match status" value="1"/>
</dbReference>
<dbReference type="InterPro" id="IPR006619">
    <property type="entry name" value="PGRP_domain_met/bac"/>
</dbReference>
<dbReference type="CDD" id="cd21159">
    <property type="entry name" value="XendoU"/>
    <property type="match status" value="1"/>
</dbReference>
<evidence type="ECO:0000259" key="7">
    <source>
        <dbReference type="PROSITE" id="PS51959"/>
    </source>
</evidence>
<dbReference type="CDD" id="cd06583">
    <property type="entry name" value="PGRP"/>
    <property type="match status" value="1"/>
</dbReference>
<dbReference type="InterPro" id="IPR002502">
    <property type="entry name" value="Amidase_domain"/>
</dbReference>
<dbReference type="GO" id="GO:0045087">
    <property type="term" value="P:innate immune response"/>
    <property type="evidence" value="ECO:0007669"/>
    <property type="project" value="UniProtKB-KW"/>
</dbReference>
<feature type="chain" id="PRO_5026338144" description="EndoU domain-containing protein" evidence="6">
    <location>
        <begin position="27"/>
        <end position="789"/>
    </location>
</feature>
<dbReference type="SMART" id="SM00701">
    <property type="entry name" value="PGRP"/>
    <property type="match status" value="1"/>
</dbReference>